<dbReference type="Gene3D" id="1.10.1200.10">
    <property type="entry name" value="ACP-like"/>
    <property type="match status" value="1"/>
</dbReference>
<dbReference type="SMART" id="SM00824">
    <property type="entry name" value="PKS_TE"/>
    <property type="match status" value="1"/>
</dbReference>
<dbReference type="Proteomes" id="UP000460221">
    <property type="component" value="Unassembled WGS sequence"/>
</dbReference>
<dbReference type="InterPro" id="IPR036736">
    <property type="entry name" value="ACP-like_sf"/>
</dbReference>
<protein>
    <submittedName>
        <fullName evidence="3">Alpha/beta fold hydrolase</fullName>
    </submittedName>
</protein>
<dbReference type="SUPFAM" id="SSF53474">
    <property type="entry name" value="alpha/beta-Hydrolases"/>
    <property type="match status" value="1"/>
</dbReference>
<dbReference type="InterPro" id="IPR009081">
    <property type="entry name" value="PP-bd_ACP"/>
</dbReference>
<dbReference type="PANTHER" id="PTHR45527">
    <property type="entry name" value="NONRIBOSOMAL PEPTIDE SYNTHETASE"/>
    <property type="match status" value="1"/>
</dbReference>
<keyword evidence="3" id="KW-0378">Hydrolase</keyword>
<dbReference type="InterPro" id="IPR020802">
    <property type="entry name" value="TesA-like"/>
</dbReference>
<dbReference type="InterPro" id="IPR000873">
    <property type="entry name" value="AMP-dep_synth/lig_dom"/>
</dbReference>
<dbReference type="PROSITE" id="PS50075">
    <property type="entry name" value="CARRIER"/>
    <property type="match status" value="1"/>
</dbReference>
<dbReference type="GO" id="GO:0005829">
    <property type="term" value="C:cytosol"/>
    <property type="evidence" value="ECO:0007669"/>
    <property type="project" value="TreeGrafter"/>
</dbReference>
<dbReference type="InterPro" id="IPR042099">
    <property type="entry name" value="ANL_N_sf"/>
</dbReference>
<comment type="cofactor">
    <cofactor evidence="1">
        <name>pantetheine 4'-phosphate</name>
        <dbReference type="ChEBI" id="CHEBI:47942"/>
    </cofactor>
</comment>
<dbReference type="InterPro" id="IPR045851">
    <property type="entry name" value="AMP-bd_C_sf"/>
</dbReference>
<dbReference type="GO" id="GO:0044550">
    <property type="term" value="P:secondary metabolite biosynthetic process"/>
    <property type="evidence" value="ECO:0007669"/>
    <property type="project" value="TreeGrafter"/>
</dbReference>
<evidence type="ECO:0000313" key="3">
    <source>
        <dbReference type="EMBL" id="MTD14896.1"/>
    </source>
</evidence>
<evidence type="ECO:0000256" key="1">
    <source>
        <dbReference type="ARBA" id="ARBA00001957"/>
    </source>
</evidence>
<evidence type="ECO:0000259" key="2">
    <source>
        <dbReference type="PROSITE" id="PS50075"/>
    </source>
</evidence>
<dbReference type="Gene3D" id="3.30.300.30">
    <property type="match status" value="1"/>
</dbReference>
<sequence>MLVQPSSQTISLAPLTLPARVGGPHPSNGEPTVASRWAEVVRARPDAVALSCCRDRRTFAETDRTARAIAAMLTRPDELAEGSALRRAIGAAGPVTAPVAVLAEQGTSALTVALGVLLSGHPVVLLDPMLPADRWSDIVHRAGARLVLAEPDRRAGLGTADGTVAVADLDELLGAARHAETLGLGAELLDDVQLPPGDRFLVFTSGSSGTPKGVRYGDRILLNEAVGGRIALGLCPDDTVALVLPAAFAAGLAVWWMALLNGAGLVIGDPRLVGAPEVAHLLGARGISTLHVTPSLLRSLLSVLPESAGLPGVRLVTTCGEAVHGRDVEALRLHLDADADYISWSGSSETGHLAFHRIGPADPIPSGIVPVGTPAPNKTVRLLDAEGRPVPDGATGVVHLDSGYLAEGYCEEPESSPFGAWADGVRRYRMGDLARFDEHGVLHLLGRGDAAVKIRGYLVEPAEVEAVIAGLPEIGEAVVRAETGDAGRTRLVAWVSPAARTRTLSATALRRRLREKLPEWMVPQTVVLLPELPRNERGKVDRKGLTVPAHRADGTSPRGSWETVIADIWCEILDVEAVHREDDFMELGGDSLHVEEMLTRVGERLSCTLVASDLAGAPTLADFAARVGQLGERVPSGSTVTLRGTGTRPPLFCFAGAGASAITFLPLATELGADQPVHCFQPHGLETRGMPDWTVRRAARRHLAALLRIQPEGPYHLVGHSLGGLIALETAHLLAARGQQVASLVLLDTYLPETIARRYRELGSLPAPDPGTTAESTKRALWRARRLVLMAGIVRLPPEDHHLAMTEQGLRVARVHRPRPWRGPVLVVRSTQNTDEPSWWGGILAGDTEFRTIRTDHVSLVRAPHVATLAEWITTAMDGAGVPAR</sequence>
<feature type="domain" description="Carrier" evidence="2">
    <location>
        <begin position="556"/>
        <end position="631"/>
    </location>
</feature>
<name>A0A7K1FLB6_9ACTN</name>
<dbReference type="AlphaFoldDB" id="A0A7K1FLB6"/>
<dbReference type="InterPro" id="IPR020845">
    <property type="entry name" value="AMP-binding_CS"/>
</dbReference>
<gene>
    <name evidence="3" type="ORF">GIS00_13195</name>
</gene>
<dbReference type="Gene3D" id="3.40.50.1820">
    <property type="entry name" value="alpha/beta hydrolase"/>
    <property type="match status" value="1"/>
</dbReference>
<dbReference type="PANTHER" id="PTHR45527:SF1">
    <property type="entry name" value="FATTY ACID SYNTHASE"/>
    <property type="match status" value="1"/>
</dbReference>
<evidence type="ECO:0000313" key="4">
    <source>
        <dbReference type="Proteomes" id="UP000460221"/>
    </source>
</evidence>
<dbReference type="GO" id="GO:0043041">
    <property type="term" value="P:amino acid activation for nonribosomal peptide biosynthetic process"/>
    <property type="evidence" value="ECO:0007669"/>
    <property type="project" value="TreeGrafter"/>
</dbReference>
<dbReference type="SUPFAM" id="SSF47336">
    <property type="entry name" value="ACP-like"/>
    <property type="match status" value="1"/>
</dbReference>
<dbReference type="InterPro" id="IPR029058">
    <property type="entry name" value="AB_hydrolase_fold"/>
</dbReference>
<dbReference type="InterPro" id="IPR001031">
    <property type="entry name" value="Thioesterase"/>
</dbReference>
<dbReference type="PROSITE" id="PS00455">
    <property type="entry name" value="AMP_BINDING"/>
    <property type="match status" value="1"/>
</dbReference>
<dbReference type="Pfam" id="PF00975">
    <property type="entry name" value="Thioesterase"/>
    <property type="match status" value="1"/>
</dbReference>
<dbReference type="InterPro" id="IPR025110">
    <property type="entry name" value="AMP-bd_C"/>
</dbReference>
<reference evidence="3 4" key="1">
    <citation type="submission" date="2019-11" db="EMBL/GenBank/DDBJ databases">
        <authorList>
            <person name="Jiang L.-Q."/>
        </authorList>
    </citation>
    <scope>NUCLEOTIDE SEQUENCE [LARGE SCALE GENOMIC DNA]</scope>
    <source>
        <strain evidence="3 4">YIM 132087</strain>
    </source>
</reference>
<dbReference type="Pfam" id="PF13193">
    <property type="entry name" value="AMP-binding_C"/>
    <property type="match status" value="1"/>
</dbReference>
<keyword evidence="4" id="KW-1185">Reference proteome</keyword>
<dbReference type="GO" id="GO:0031177">
    <property type="term" value="F:phosphopantetheine binding"/>
    <property type="evidence" value="ECO:0007669"/>
    <property type="project" value="TreeGrafter"/>
</dbReference>
<accession>A0A7K1FLB6</accession>
<dbReference type="Pfam" id="PF00501">
    <property type="entry name" value="AMP-binding"/>
    <property type="match status" value="1"/>
</dbReference>
<dbReference type="GO" id="GO:0016787">
    <property type="term" value="F:hydrolase activity"/>
    <property type="evidence" value="ECO:0007669"/>
    <property type="project" value="UniProtKB-KW"/>
</dbReference>
<dbReference type="Gene3D" id="3.40.50.12780">
    <property type="entry name" value="N-terminal domain of ligase-like"/>
    <property type="match status" value="1"/>
</dbReference>
<dbReference type="EMBL" id="WLYK01000005">
    <property type="protein sequence ID" value="MTD14896.1"/>
    <property type="molecule type" value="Genomic_DNA"/>
</dbReference>
<dbReference type="Pfam" id="PF00550">
    <property type="entry name" value="PP-binding"/>
    <property type="match status" value="1"/>
</dbReference>
<proteinExistence type="predicted"/>
<dbReference type="SUPFAM" id="SSF56801">
    <property type="entry name" value="Acetyl-CoA synthetase-like"/>
    <property type="match status" value="1"/>
</dbReference>
<organism evidence="3 4">
    <name type="scientific">Nakamurella alba</name>
    <dbReference type="NCBI Taxonomy" id="2665158"/>
    <lineage>
        <taxon>Bacteria</taxon>
        <taxon>Bacillati</taxon>
        <taxon>Actinomycetota</taxon>
        <taxon>Actinomycetes</taxon>
        <taxon>Nakamurellales</taxon>
        <taxon>Nakamurellaceae</taxon>
        <taxon>Nakamurella</taxon>
    </lineage>
</organism>
<comment type="caution">
    <text evidence="3">The sequence shown here is derived from an EMBL/GenBank/DDBJ whole genome shotgun (WGS) entry which is preliminary data.</text>
</comment>